<evidence type="ECO:0000259" key="5">
    <source>
        <dbReference type="Pfam" id="PF00205"/>
    </source>
</evidence>
<evidence type="ECO:0000256" key="3">
    <source>
        <dbReference type="HAMAP-Rule" id="MF_00850"/>
    </source>
</evidence>
<feature type="binding site" evidence="3">
    <location>
        <position position="292"/>
    </location>
    <ligand>
        <name>FAD</name>
        <dbReference type="ChEBI" id="CHEBI:57692"/>
    </ligand>
</feature>
<dbReference type="RefSeq" id="WP_243557231.1">
    <property type="nucleotide sequence ID" value="NZ_CP094528.1"/>
</dbReference>
<feature type="domain" description="Thiamine pyrophosphate enzyme N-terminal TPP-binding" evidence="7">
    <location>
        <begin position="4"/>
        <end position="115"/>
    </location>
</feature>
<keyword evidence="3" id="KW-0446">Lipid-binding</keyword>
<gene>
    <name evidence="3 8" type="primary">poxB</name>
    <name evidence="8" type="ORF">MTO99_04235</name>
</gene>
<feature type="region of interest" description="FAD-binding domain" evidence="3">
    <location>
        <begin position="183"/>
        <end position="334"/>
    </location>
</feature>
<comment type="activity regulation">
    <text evidence="3">The C-terminus inhibits activity; it has to move for the enzyme to be active. Activated by lipid-binding, which occurs via the C-terminus.</text>
</comment>
<sequence>MSFTVAELIVETLKSAGVRRVYGLPGDSLNGLSDALRRTRDVDWMHVRHEEAAAFAAAGEAAVTGGLAVAAASCGPGNLHLVNGLFDAQRSRVPVLVIAAHIPSSEIGTAYFQETHPQELFRECSVFSELVSTPDQLPHVLDIAIRTAIERRGVAVLVVPGDVLVAQTARPHAFPPIRPSRSSTRPSDGELDAAANALDRAERVTILAGAGCAGARDELIALARRLQAPIVHALRGKEHVEPDNPYDVGMTGLLGVASGYHAMQACDTLLIVGTDFPYREFYPEHATVVQIDVRGEQIGRRTKVDVALVGTAKETLAALSSRVRAESDPAHLDHARRDYAAAREGLDRLADADHDRTPLHPQFVARTIDEIAADDAVFIPDVGTPVIWAARYLRMNGRRRLIGSFNHGSMANAVPHAIGVQASQPGRQVVTLSGDGGLAMMLGDLLTLRQLQLPVKVVVFNNGSLGFVELEMKAAGYVNFGTELANPNFAEVARALGMHGSRVEHPRDLEAALRTAFAHEGSALVEVMVARQELALPPAIRGAQVEGFALYATRSILSGRADELIELVRTNVTRRVFS</sequence>
<evidence type="ECO:0000256" key="2">
    <source>
        <dbReference type="ARBA" id="ARBA00023052"/>
    </source>
</evidence>
<keyword evidence="3 8" id="KW-0560">Oxidoreductase</keyword>
<dbReference type="SUPFAM" id="SSF52467">
    <property type="entry name" value="DHS-like NAD/FAD-binding domain"/>
    <property type="match status" value="1"/>
</dbReference>
<dbReference type="InterPro" id="IPR047212">
    <property type="entry name" value="TPP_POXB-like"/>
</dbReference>
<evidence type="ECO:0000256" key="4">
    <source>
        <dbReference type="RuleBase" id="RU362132"/>
    </source>
</evidence>
<dbReference type="HAMAP" id="MF_00850">
    <property type="entry name" value="POX"/>
    <property type="match status" value="1"/>
</dbReference>
<keyword evidence="9" id="KW-1185">Reference proteome</keyword>
<dbReference type="PANTHER" id="PTHR42981">
    <property type="entry name" value="PYRUVATE DEHYDROGENASE [UBIQUINONE]"/>
    <property type="match status" value="1"/>
</dbReference>
<comment type="cofactor">
    <cofactor evidence="3">
        <name>Mg(2+)</name>
        <dbReference type="ChEBI" id="CHEBI:18420"/>
    </cofactor>
    <text evidence="3">Binds 1 Mg(2+) ion per subunit.</text>
</comment>
<dbReference type="Pfam" id="PF00205">
    <property type="entry name" value="TPP_enzyme_M"/>
    <property type="match status" value="1"/>
</dbReference>
<comment type="cofactor">
    <cofactor evidence="3">
        <name>thiamine diphosphate</name>
        <dbReference type="ChEBI" id="CHEBI:58937"/>
    </cofactor>
    <text evidence="3">Binds 1 thiamine pyrophosphate per subunit.</text>
</comment>
<feature type="domain" description="Thiamine pyrophosphate enzyme TPP-binding" evidence="6">
    <location>
        <begin position="381"/>
        <end position="527"/>
    </location>
</feature>
<feature type="domain" description="Thiamine pyrophosphate enzyme central" evidence="5">
    <location>
        <begin position="191"/>
        <end position="319"/>
    </location>
</feature>
<proteinExistence type="inferred from homology"/>
<comment type="function">
    <text evidence="3">A peripheral cell membrane enzyme that catalyzes the oxidative decarboxylation of pyruvate to form acetate and CO(2). It channels electrons from the cytoplasm to the respiratory chain at the cell membrane via ubiquinone.</text>
</comment>
<dbReference type="NCBIfam" id="NF006591">
    <property type="entry name" value="PRK09124.1"/>
    <property type="match status" value="1"/>
</dbReference>
<dbReference type="CDD" id="cd07039">
    <property type="entry name" value="TPP_PYR_POX"/>
    <property type="match status" value="1"/>
</dbReference>
<keyword evidence="3" id="KW-0285">Flavoprotein</keyword>
<feature type="binding site" evidence="3">
    <location>
        <begin position="408"/>
        <end position="410"/>
    </location>
    <ligand>
        <name>thiamine diphosphate</name>
        <dbReference type="ChEBI" id="CHEBI:58937"/>
    </ligand>
</feature>
<feature type="binding site" evidence="3">
    <location>
        <begin position="435"/>
        <end position="437"/>
    </location>
    <ligand>
        <name>thiamine diphosphate</name>
        <dbReference type="ChEBI" id="CHEBI:58937"/>
    </ligand>
</feature>
<evidence type="ECO:0000259" key="6">
    <source>
        <dbReference type="Pfam" id="PF02775"/>
    </source>
</evidence>
<comment type="subunit">
    <text evidence="3">Homotetramer.</text>
</comment>
<keyword evidence="3" id="KW-0274">FAD</keyword>
<dbReference type="CDD" id="cd02014">
    <property type="entry name" value="TPP_POX"/>
    <property type="match status" value="1"/>
</dbReference>
<dbReference type="InterPro" id="IPR000399">
    <property type="entry name" value="TPP-bd_CS"/>
</dbReference>
<comment type="similarity">
    <text evidence="1 3 4">Belongs to the TPP enzyme family.</text>
</comment>
<dbReference type="Pfam" id="PF02775">
    <property type="entry name" value="TPP_enzyme_C"/>
    <property type="match status" value="1"/>
</dbReference>
<dbReference type="PANTHER" id="PTHR42981:SF2">
    <property type="entry name" value="PYRUVATE DEHYDROGENASE [UBIQUINONE]"/>
    <property type="match status" value="1"/>
</dbReference>
<keyword evidence="3" id="KW-0460">Magnesium</keyword>
<organism evidence="8 9">
    <name type="scientific">Agromyces larvae</name>
    <dbReference type="NCBI Taxonomy" id="2929802"/>
    <lineage>
        <taxon>Bacteria</taxon>
        <taxon>Bacillati</taxon>
        <taxon>Actinomycetota</taxon>
        <taxon>Actinomycetes</taxon>
        <taxon>Micrococcales</taxon>
        <taxon>Microbacteriaceae</taxon>
        <taxon>Agromyces</taxon>
    </lineage>
</organism>
<dbReference type="Pfam" id="PF02776">
    <property type="entry name" value="TPP_enzyme_N"/>
    <property type="match status" value="1"/>
</dbReference>
<dbReference type="InterPro" id="IPR012000">
    <property type="entry name" value="Thiamin_PyroP_enz_cen_dom"/>
</dbReference>
<evidence type="ECO:0000256" key="1">
    <source>
        <dbReference type="ARBA" id="ARBA00007812"/>
    </source>
</evidence>
<keyword evidence="3 8" id="KW-0670">Pyruvate</keyword>
<dbReference type="Proteomes" id="UP000832097">
    <property type="component" value="Chromosome"/>
</dbReference>
<reference evidence="8 9" key="1">
    <citation type="submission" date="2022-03" db="EMBL/GenBank/DDBJ databases">
        <title>Mucilaginibacter sp. isolated from the gut of Protaetia brevitarsis seulensis larvae.</title>
        <authorList>
            <person name="Won M."/>
            <person name="Kim S.-J."/>
            <person name="Kwon S.-W."/>
        </authorList>
    </citation>
    <scope>NUCLEOTIDE SEQUENCE [LARGE SCALE GENOMIC DNA]</scope>
    <source>
        <strain evidence="8 9">CFWR-12</strain>
    </source>
</reference>
<dbReference type="PROSITE" id="PS00187">
    <property type="entry name" value="TPP_ENZYMES"/>
    <property type="match status" value="1"/>
</dbReference>
<evidence type="ECO:0000313" key="9">
    <source>
        <dbReference type="Proteomes" id="UP000832097"/>
    </source>
</evidence>
<accession>A0ABY4C4J4</accession>
<dbReference type="InterPro" id="IPR047210">
    <property type="entry name" value="TPP_PYR_POXB-like"/>
</dbReference>
<keyword evidence="3 8" id="KW-0830">Ubiquinone</keyword>
<feature type="binding site" evidence="3">
    <location>
        <begin position="251"/>
        <end position="254"/>
    </location>
    <ligand>
        <name>FAD</name>
        <dbReference type="ChEBI" id="CHEBI:57692"/>
    </ligand>
</feature>
<evidence type="ECO:0000313" key="8">
    <source>
        <dbReference type="EMBL" id="UOE44996.1"/>
    </source>
</evidence>
<feature type="binding site" evidence="3">
    <location>
        <position position="50"/>
    </location>
    <ligand>
        <name>thiamine diphosphate</name>
        <dbReference type="ChEBI" id="CHEBI:58937"/>
    </ligand>
</feature>
<feature type="binding site" evidence="3">
    <location>
        <begin position="274"/>
        <end position="278"/>
    </location>
    <ligand>
        <name>FAD</name>
        <dbReference type="ChEBI" id="CHEBI:57692"/>
    </ligand>
</feature>
<dbReference type="Gene3D" id="3.40.50.970">
    <property type="match status" value="2"/>
</dbReference>
<feature type="binding site" evidence="3">
    <location>
        <position position="435"/>
    </location>
    <ligand>
        <name>Mg(2+)</name>
        <dbReference type="ChEBI" id="CHEBI:18420"/>
    </ligand>
</feature>
<feature type="binding site" evidence="3">
    <location>
        <begin position="462"/>
        <end position="468"/>
    </location>
    <ligand>
        <name>thiamine diphosphate</name>
        <dbReference type="ChEBI" id="CHEBI:58937"/>
    </ligand>
</feature>
<dbReference type="InterPro" id="IPR029061">
    <property type="entry name" value="THDP-binding"/>
</dbReference>
<dbReference type="EC" id="1.2.5.1" evidence="3"/>
<dbReference type="GO" id="GO:0052737">
    <property type="term" value="F:pyruvate dehydrogenase (quinone) activity"/>
    <property type="evidence" value="ECO:0007669"/>
    <property type="project" value="UniProtKB-EC"/>
</dbReference>
<keyword evidence="3" id="KW-0472">Membrane</keyword>
<comment type="caution">
    <text evidence="3">Lacks conserved residue(s) required for the propagation of feature annotation.</text>
</comment>
<dbReference type="Gene3D" id="3.40.50.1220">
    <property type="entry name" value="TPP-binding domain"/>
    <property type="match status" value="1"/>
</dbReference>
<dbReference type="InterPro" id="IPR044261">
    <property type="entry name" value="Pyruvate_dehydrogenase"/>
</dbReference>
<protein>
    <recommendedName>
        <fullName evidence="3">Pyruvate dehydrogenase [ubiquinone]</fullName>
        <ecNumber evidence="3">1.2.5.1</ecNumber>
    </recommendedName>
    <alternativeName>
        <fullName evidence="3">Pyruvate oxidase</fullName>
        <shortName evidence="3">POX</shortName>
    </alternativeName>
    <alternativeName>
        <fullName evidence="3">Pyruvate:ubiquinone-8 oxidoreductase</fullName>
    </alternativeName>
</protein>
<dbReference type="SUPFAM" id="SSF52518">
    <property type="entry name" value="Thiamin diphosphate-binding fold (THDP-binding)"/>
    <property type="match status" value="2"/>
</dbReference>
<dbReference type="InterPro" id="IPR047211">
    <property type="entry name" value="POXB-like"/>
</dbReference>
<comment type="cofactor">
    <cofactor evidence="3">
        <name>FAD</name>
        <dbReference type="ChEBI" id="CHEBI:57692"/>
    </cofactor>
    <text evidence="3">Binds 1 FAD per subunit.</text>
</comment>
<keyword evidence="3" id="KW-0547">Nucleotide-binding</keyword>
<dbReference type="InterPro" id="IPR029035">
    <property type="entry name" value="DHS-like_NAD/FAD-binding_dom"/>
</dbReference>
<name>A0ABY4C4J4_9MICO</name>
<keyword evidence="3" id="KW-1003">Cell membrane</keyword>
<feature type="region of interest" description="Membrane-binding domain" evidence="3">
    <location>
        <begin position="533"/>
        <end position="574"/>
    </location>
</feature>
<comment type="domain">
    <text evidence="3">Has 4 domains; the Pyr domain which binds the pyrimidine moiety of the thiamine pyrophosphate cofactor, the FAD-binding domain, the PP-binding domain which binds the pyrophosphate portion of thiamine pyrophosphate and the C-terminal membrane binding region. The C-terminus is held closely against the rest of the protein and covers the active site; during activation it unfolds from the rest of the protein and forms an amphipathic helix upon membrane binding, exposing the active site.</text>
</comment>
<comment type="subcellular location">
    <subcellularLocation>
        <location evidence="3">Cell membrane</location>
        <topology evidence="3">Peripheral membrane protein</topology>
        <orientation evidence="3">Cytoplasmic side</orientation>
    </subcellularLocation>
</comment>
<keyword evidence="3" id="KW-0479">Metal-binding</keyword>
<comment type="catalytic activity">
    <reaction evidence="3">
        <text>a ubiquinone + pyruvate + H2O = a ubiquinol + acetate + CO2</text>
        <dbReference type="Rhea" id="RHEA:27405"/>
        <dbReference type="Rhea" id="RHEA-COMP:9565"/>
        <dbReference type="Rhea" id="RHEA-COMP:9566"/>
        <dbReference type="ChEBI" id="CHEBI:15361"/>
        <dbReference type="ChEBI" id="CHEBI:15377"/>
        <dbReference type="ChEBI" id="CHEBI:16389"/>
        <dbReference type="ChEBI" id="CHEBI:16526"/>
        <dbReference type="ChEBI" id="CHEBI:17976"/>
        <dbReference type="ChEBI" id="CHEBI:30089"/>
        <dbReference type="EC" id="1.2.5.1"/>
    </reaction>
</comment>
<keyword evidence="2 3" id="KW-0786">Thiamine pyrophosphate</keyword>
<feature type="binding site" evidence="3">
    <location>
        <position position="462"/>
    </location>
    <ligand>
        <name>Mg(2+)</name>
        <dbReference type="ChEBI" id="CHEBI:18420"/>
    </ligand>
</feature>
<dbReference type="EMBL" id="CP094528">
    <property type="protein sequence ID" value="UOE44996.1"/>
    <property type="molecule type" value="Genomic_DNA"/>
</dbReference>
<feature type="site" description="Moves into active site upon enzyme activation, plays a role in electron transfer" evidence="3">
    <location>
        <position position="467"/>
    </location>
</feature>
<dbReference type="InterPro" id="IPR012001">
    <property type="entry name" value="Thiamin_PyroP_enz_TPP-bd_dom"/>
</dbReference>
<dbReference type="InterPro" id="IPR011766">
    <property type="entry name" value="TPP_enzyme_TPP-bd"/>
</dbReference>
<evidence type="ECO:0000259" key="7">
    <source>
        <dbReference type="Pfam" id="PF02776"/>
    </source>
</evidence>